<keyword evidence="1" id="KW-0472">Membrane</keyword>
<evidence type="ECO:0000313" key="2">
    <source>
        <dbReference type="EMBL" id="SMG48770.1"/>
    </source>
</evidence>
<dbReference type="AlphaFoldDB" id="A0A1X7L4T3"/>
<dbReference type="Proteomes" id="UP000192980">
    <property type="component" value="Unassembled WGS sequence"/>
</dbReference>
<dbReference type="STRING" id="561061.SAMN05660862_3588"/>
<proteinExistence type="predicted"/>
<sequence length="52" mass="6084">MKSKDINIFKKRRIQFWENNGALYSVFFTLSIVGYCKKVVSLVRIIIKSTIS</sequence>
<keyword evidence="3" id="KW-1185">Reference proteome</keyword>
<evidence type="ECO:0000313" key="3">
    <source>
        <dbReference type="Proteomes" id="UP000192980"/>
    </source>
</evidence>
<keyword evidence="1" id="KW-1133">Transmembrane helix</keyword>
<reference evidence="2 3" key="1">
    <citation type="submission" date="2017-04" db="EMBL/GenBank/DDBJ databases">
        <authorList>
            <person name="Afonso C.L."/>
            <person name="Miller P.J."/>
            <person name="Scott M.A."/>
            <person name="Spackman E."/>
            <person name="Goraichik I."/>
            <person name="Dimitrov K.M."/>
            <person name="Suarez D.L."/>
            <person name="Swayne D.E."/>
        </authorList>
    </citation>
    <scope>NUCLEOTIDE SEQUENCE [LARGE SCALE GENOMIC DNA]</scope>
    <source>
        <strain evidence="2 3">DSM 22418</strain>
    </source>
</reference>
<gene>
    <name evidence="2" type="ORF">SAMN05660862_3588</name>
</gene>
<evidence type="ECO:0000256" key="1">
    <source>
        <dbReference type="SAM" id="Phobius"/>
    </source>
</evidence>
<organism evidence="2 3">
    <name type="scientific">Sphingobacterium psychroaquaticum</name>
    <dbReference type="NCBI Taxonomy" id="561061"/>
    <lineage>
        <taxon>Bacteria</taxon>
        <taxon>Pseudomonadati</taxon>
        <taxon>Bacteroidota</taxon>
        <taxon>Sphingobacteriia</taxon>
        <taxon>Sphingobacteriales</taxon>
        <taxon>Sphingobacteriaceae</taxon>
        <taxon>Sphingobacterium</taxon>
    </lineage>
</organism>
<keyword evidence="1" id="KW-0812">Transmembrane</keyword>
<accession>A0A1X7L4T3</accession>
<feature type="transmembrane region" description="Helical" evidence="1">
    <location>
        <begin position="21"/>
        <end position="47"/>
    </location>
</feature>
<dbReference type="EMBL" id="FXAU01000008">
    <property type="protein sequence ID" value="SMG48770.1"/>
    <property type="molecule type" value="Genomic_DNA"/>
</dbReference>
<name>A0A1X7L4T3_9SPHI</name>
<protein>
    <submittedName>
        <fullName evidence="2">Uncharacterized protein</fullName>
    </submittedName>
</protein>